<gene>
    <name evidence="3" type="ORF">WN50_18625</name>
</gene>
<dbReference type="EMBL" id="LATL02000119">
    <property type="protein sequence ID" value="KKD36629.1"/>
    <property type="molecule type" value="Genomic_DNA"/>
</dbReference>
<dbReference type="InterPro" id="IPR003790">
    <property type="entry name" value="GHL10"/>
</dbReference>
<evidence type="ECO:0000313" key="3">
    <source>
        <dbReference type="EMBL" id="KKD36629.1"/>
    </source>
</evidence>
<dbReference type="PATRIC" id="fig|1637645.4.peg.2398"/>
<evidence type="ECO:0000259" key="2">
    <source>
        <dbReference type="Pfam" id="PF02638"/>
    </source>
</evidence>
<dbReference type="PANTHER" id="PTHR43405">
    <property type="entry name" value="GLYCOSYL HYDROLASE DIGH"/>
    <property type="match status" value="1"/>
</dbReference>
<proteinExistence type="predicted"/>
<protein>
    <recommendedName>
        <fullName evidence="2">Glycosyl hydrolase-like 10 domain-containing protein</fullName>
    </recommendedName>
</protein>
<keyword evidence="1" id="KW-0732">Signal</keyword>
<comment type="caution">
    <text evidence="3">The sequence shown here is derived from an EMBL/GenBank/DDBJ whole genome shotgun (WGS) entry which is preliminary data.</text>
</comment>
<evidence type="ECO:0000313" key="4">
    <source>
        <dbReference type="Proteomes" id="UP000033607"/>
    </source>
</evidence>
<evidence type="ECO:0000256" key="1">
    <source>
        <dbReference type="ARBA" id="ARBA00022729"/>
    </source>
</evidence>
<dbReference type="Gene3D" id="3.20.20.80">
    <property type="entry name" value="Glycosidases"/>
    <property type="match status" value="1"/>
</dbReference>
<dbReference type="RefSeq" id="WP_046280080.1">
    <property type="nucleotide sequence ID" value="NZ_LATL02000119.1"/>
</dbReference>
<dbReference type="PANTHER" id="PTHR43405:SF1">
    <property type="entry name" value="GLYCOSYL HYDROLASE DIGH"/>
    <property type="match status" value="1"/>
</dbReference>
<name>A0A0F5YCL8_9CYAN</name>
<dbReference type="AlphaFoldDB" id="A0A0F5YCL8"/>
<feature type="domain" description="Glycosyl hydrolase-like 10" evidence="2">
    <location>
        <begin position="2"/>
        <end position="303"/>
    </location>
</feature>
<accession>A0A0F5YCL8</accession>
<organism evidence="3 4">
    <name type="scientific">Limnoraphis robusta CS-951</name>
    <dbReference type="NCBI Taxonomy" id="1637645"/>
    <lineage>
        <taxon>Bacteria</taxon>
        <taxon>Bacillati</taxon>
        <taxon>Cyanobacteriota</taxon>
        <taxon>Cyanophyceae</taxon>
        <taxon>Oscillatoriophycideae</taxon>
        <taxon>Oscillatoriales</taxon>
        <taxon>Sirenicapillariaceae</taxon>
        <taxon>Limnoraphis</taxon>
    </lineage>
</organism>
<dbReference type="InterPro" id="IPR052177">
    <property type="entry name" value="Divisome_Glycosyl_Hydrolase"/>
</dbReference>
<dbReference type="InterPro" id="IPR017853">
    <property type="entry name" value="GH"/>
</dbReference>
<reference evidence="3 4" key="1">
    <citation type="submission" date="2015-06" db="EMBL/GenBank/DDBJ databases">
        <title>Draft genome assembly of filamentous brackish cyanobacterium Limnoraphis robusta strain CS-951.</title>
        <authorList>
            <person name="Willis A."/>
            <person name="Parks M."/>
            <person name="Burford M.A."/>
        </authorList>
    </citation>
    <scope>NUCLEOTIDE SEQUENCE [LARGE SCALE GENOMIC DNA]</scope>
    <source>
        <strain evidence="3 4">CS-951</strain>
    </source>
</reference>
<dbReference type="Proteomes" id="UP000033607">
    <property type="component" value="Unassembled WGS sequence"/>
</dbReference>
<sequence>MEVRGVWITSTDSKVLYSRQTIAEAMQFLAETGFNVVFPVVWNKGVTLYRSQMMSQQFGVEIDFYVSRGQGRDPLRELIEEAHQVGLKVIPWFEYGFACSYQQNGGRILSKKPHWAALNAQGNLLVKNGFEWMNGFDTEVQNFIIDLILEVVKNYDVDGIQGDDRMPAMPSEGGYDTKTVERYIQQYGRQPPLYHKDEQWLQWRADILTGFLARLYREVKAIKPNVLVSMAPSPYRWGLNEYLQDYIAWIDQNLLDMIHPQLYRRNFWSYKGLVDQLVDTQFRNGKIIKLSPGILLKIGSYRITEDELLKAIEYNRFRGIKGEVFFFYEGLRENNNALGNALRKGPYRTPAPRW</sequence>
<dbReference type="OrthoDB" id="580981at2"/>
<dbReference type="SUPFAM" id="SSF51445">
    <property type="entry name" value="(Trans)glycosidases"/>
    <property type="match status" value="1"/>
</dbReference>
<dbReference type="Pfam" id="PF02638">
    <property type="entry name" value="GHL10"/>
    <property type="match status" value="1"/>
</dbReference>